<dbReference type="InterPro" id="IPR047057">
    <property type="entry name" value="MerR_fam"/>
</dbReference>
<dbReference type="PROSITE" id="PS50937">
    <property type="entry name" value="HTH_MERR_2"/>
    <property type="match status" value="1"/>
</dbReference>
<dbReference type="GO" id="GO:0003700">
    <property type="term" value="F:DNA-binding transcription factor activity"/>
    <property type="evidence" value="ECO:0007669"/>
    <property type="project" value="InterPro"/>
</dbReference>
<dbReference type="RefSeq" id="WP_125007509.1">
    <property type="nucleotide sequence ID" value="NZ_BEXA01000001.1"/>
</dbReference>
<dbReference type="AlphaFoldDB" id="A0A401FHT7"/>
<dbReference type="CDD" id="cd00592">
    <property type="entry name" value="HTH_MerR-like"/>
    <property type="match status" value="1"/>
</dbReference>
<protein>
    <submittedName>
        <fullName evidence="4">Transcriptional regulator, MarR family</fullName>
    </submittedName>
</protein>
<keyword evidence="5" id="KW-1185">Reference proteome</keyword>
<name>A0A401FHT7_9LACO</name>
<evidence type="ECO:0000256" key="2">
    <source>
        <dbReference type="SAM" id="Coils"/>
    </source>
</evidence>
<dbReference type="Proteomes" id="UP000286974">
    <property type="component" value="Unassembled WGS sequence"/>
</dbReference>
<dbReference type="Pfam" id="PF13411">
    <property type="entry name" value="MerR_1"/>
    <property type="match status" value="1"/>
</dbReference>
<keyword evidence="2" id="KW-0175">Coiled coil</keyword>
<evidence type="ECO:0000313" key="5">
    <source>
        <dbReference type="Proteomes" id="UP000286974"/>
    </source>
</evidence>
<dbReference type="OrthoDB" id="9811174at2"/>
<gene>
    <name evidence="4" type="ORF">NBRC111893_4</name>
</gene>
<evidence type="ECO:0000256" key="1">
    <source>
        <dbReference type="ARBA" id="ARBA00023125"/>
    </source>
</evidence>
<accession>A0A401FHT7</accession>
<dbReference type="Gene3D" id="1.10.1660.10">
    <property type="match status" value="1"/>
</dbReference>
<organism evidence="4 5">
    <name type="scientific">Lentilactobacillus kosonis</name>
    <dbReference type="NCBI Taxonomy" id="2810561"/>
    <lineage>
        <taxon>Bacteria</taxon>
        <taxon>Bacillati</taxon>
        <taxon>Bacillota</taxon>
        <taxon>Bacilli</taxon>
        <taxon>Lactobacillales</taxon>
        <taxon>Lactobacillaceae</taxon>
        <taxon>Lentilactobacillus</taxon>
    </lineage>
</organism>
<proteinExistence type="predicted"/>
<evidence type="ECO:0000313" key="4">
    <source>
        <dbReference type="EMBL" id="GAY71858.1"/>
    </source>
</evidence>
<dbReference type="PANTHER" id="PTHR30204">
    <property type="entry name" value="REDOX-CYCLING DRUG-SENSING TRANSCRIPTIONAL ACTIVATOR SOXR"/>
    <property type="match status" value="1"/>
</dbReference>
<dbReference type="SMART" id="SM00422">
    <property type="entry name" value="HTH_MERR"/>
    <property type="match status" value="1"/>
</dbReference>
<sequence>MRIGKLAQITNIPISTIRYYDYQKLIPQQYMQKSPNGQRDFTEAAIPFLKRINTLIHAGIQIDDLRNLISERLTPETIERQVAVVRNRIAEIERKQAELETYKETLLGLLNNPE</sequence>
<dbReference type="EMBL" id="BEXA01000001">
    <property type="protein sequence ID" value="GAY71858.1"/>
    <property type="molecule type" value="Genomic_DNA"/>
</dbReference>
<reference evidence="4 5" key="1">
    <citation type="submission" date="2017-11" db="EMBL/GenBank/DDBJ databases">
        <title>Draft Genome Sequence of Lactobacillus curieae NBRC 111893 isolated from Koso, a Japanese sugar-Vegetable Fermented Beverage.</title>
        <authorList>
            <person name="Chiou T.Y."/>
            <person name="Oshima K."/>
            <person name="Suda W."/>
            <person name="Hattori M."/>
            <person name="Takahashi T."/>
        </authorList>
    </citation>
    <scope>NUCLEOTIDE SEQUENCE [LARGE SCALE GENOMIC DNA]</scope>
    <source>
        <strain evidence="4 5">NBRC111893</strain>
    </source>
</reference>
<comment type="caution">
    <text evidence="4">The sequence shown here is derived from an EMBL/GenBank/DDBJ whole genome shotgun (WGS) entry which is preliminary data.</text>
</comment>
<dbReference type="InterPro" id="IPR000551">
    <property type="entry name" value="MerR-type_HTH_dom"/>
</dbReference>
<evidence type="ECO:0000259" key="3">
    <source>
        <dbReference type="PROSITE" id="PS50937"/>
    </source>
</evidence>
<dbReference type="GO" id="GO:0003677">
    <property type="term" value="F:DNA binding"/>
    <property type="evidence" value="ECO:0007669"/>
    <property type="project" value="UniProtKB-KW"/>
</dbReference>
<feature type="domain" description="HTH merR-type" evidence="3">
    <location>
        <begin position="1"/>
        <end position="71"/>
    </location>
</feature>
<dbReference type="PANTHER" id="PTHR30204:SF92">
    <property type="entry name" value="HTH-TYPE TRANSCRIPTIONAL REGULATOR ZNTR"/>
    <property type="match status" value="1"/>
</dbReference>
<dbReference type="InterPro" id="IPR009061">
    <property type="entry name" value="DNA-bd_dom_put_sf"/>
</dbReference>
<dbReference type="SUPFAM" id="SSF46955">
    <property type="entry name" value="Putative DNA-binding domain"/>
    <property type="match status" value="1"/>
</dbReference>
<feature type="coiled-coil region" evidence="2">
    <location>
        <begin position="85"/>
        <end position="112"/>
    </location>
</feature>
<keyword evidence="1" id="KW-0238">DNA-binding</keyword>